<dbReference type="Pfam" id="PF07727">
    <property type="entry name" value="RVT_2"/>
    <property type="match status" value="1"/>
</dbReference>
<accession>A0A5S6R5Q8</accession>
<reference evidence="3" key="1">
    <citation type="submission" date="2019-12" db="UniProtKB">
        <authorList>
            <consortium name="WormBaseParasite"/>
        </authorList>
    </citation>
    <scope>IDENTIFICATION</scope>
</reference>
<keyword evidence="2" id="KW-1185">Reference proteome</keyword>
<dbReference type="WBParaSite" id="TMUE_3000014768.1">
    <property type="protein sequence ID" value="TMUE_3000014768.1"/>
    <property type="gene ID" value="WBGene00302316"/>
</dbReference>
<dbReference type="Proteomes" id="UP000046395">
    <property type="component" value="Unassembled WGS sequence"/>
</dbReference>
<protein>
    <submittedName>
        <fullName evidence="3">Reverse transcriptase Ty1/copia-type domain-containing protein</fullName>
    </submittedName>
</protein>
<evidence type="ECO:0000259" key="1">
    <source>
        <dbReference type="Pfam" id="PF07727"/>
    </source>
</evidence>
<feature type="domain" description="Reverse transcriptase Ty1/copia-type" evidence="1">
    <location>
        <begin position="3"/>
        <end position="130"/>
    </location>
</feature>
<dbReference type="InterPro" id="IPR013103">
    <property type="entry name" value="RVT_2"/>
</dbReference>
<dbReference type="STRING" id="70415.A0A5S6R5Q8"/>
<dbReference type="AlphaFoldDB" id="A0A5S6R5Q8"/>
<proteinExistence type="predicted"/>
<evidence type="ECO:0000313" key="2">
    <source>
        <dbReference type="Proteomes" id="UP000046395"/>
    </source>
</evidence>
<sequence length="131" mass="15232">MHVAIGVQETWILVQADLKNADLHGKLEELIYMQQPTDFVLPESKHLSCGLTKSMYRLKLSSRYWNQHLDQRPENSLVSQKGSSYSFICVYVSGMFIMSQNEKLKEKVKKLKLLNAHSECKFMGEYPIYLE</sequence>
<evidence type="ECO:0000313" key="3">
    <source>
        <dbReference type="WBParaSite" id="TMUE_3000014768.1"/>
    </source>
</evidence>
<organism evidence="2 3">
    <name type="scientific">Trichuris muris</name>
    <name type="common">Mouse whipworm</name>
    <dbReference type="NCBI Taxonomy" id="70415"/>
    <lineage>
        <taxon>Eukaryota</taxon>
        <taxon>Metazoa</taxon>
        <taxon>Ecdysozoa</taxon>
        <taxon>Nematoda</taxon>
        <taxon>Enoplea</taxon>
        <taxon>Dorylaimia</taxon>
        <taxon>Trichinellida</taxon>
        <taxon>Trichuridae</taxon>
        <taxon>Trichuris</taxon>
    </lineage>
</organism>
<name>A0A5S6R5Q8_TRIMR</name>